<evidence type="ECO:0000313" key="2">
    <source>
        <dbReference type="Proteomes" id="UP000683360"/>
    </source>
</evidence>
<accession>A0A8S3RLZ8</accession>
<name>A0A8S3RLZ8_MYTED</name>
<organism evidence="1 2">
    <name type="scientific">Mytilus edulis</name>
    <name type="common">Blue mussel</name>
    <dbReference type="NCBI Taxonomy" id="6550"/>
    <lineage>
        <taxon>Eukaryota</taxon>
        <taxon>Metazoa</taxon>
        <taxon>Spiralia</taxon>
        <taxon>Lophotrochozoa</taxon>
        <taxon>Mollusca</taxon>
        <taxon>Bivalvia</taxon>
        <taxon>Autobranchia</taxon>
        <taxon>Pteriomorphia</taxon>
        <taxon>Mytilida</taxon>
        <taxon>Mytiloidea</taxon>
        <taxon>Mytilidae</taxon>
        <taxon>Mytilinae</taxon>
        <taxon>Mytilus</taxon>
    </lineage>
</organism>
<comment type="caution">
    <text evidence="1">The sequence shown here is derived from an EMBL/GenBank/DDBJ whole genome shotgun (WGS) entry which is preliminary data.</text>
</comment>
<keyword evidence="2" id="KW-1185">Reference proteome</keyword>
<proteinExistence type="predicted"/>
<gene>
    <name evidence="1" type="ORF">MEDL_24549</name>
</gene>
<reference evidence="1" key="1">
    <citation type="submission" date="2021-03" db="EMBL/GenBank/DDBJ databases">
        <authorList>
            <person name="Bekaert M."/>
        </authorList>
    </citation>
    <scope>NUCLEOTIDE SEQUENCE</scope>
</reference>
<dbReference type="AlphaFoldDB" id="A0A8S3RLZ8"/>
<dbReference type="Proteomes" id="UP000683360">
    <property type="component" value="Unassembled WGS sequence"/>
</dbReference>
<dbReference type="EMBL" id="CAJPWZ010001233">
    <property type="protein sequence ID" value="CAG2210476.1"/>
    <property type="molecule type" value="Genomic_DNA"/>
</dbReference>
<evidence type="ECO:0000313" key="1">
    <source>
        <dbReference type="EMBL" id="CAG2210476.1"/>
    </source>
</evidence>
<sequence>MMTHLTPLPLTVLSGITVVEKELPLNELPAPVTEIVSHLKKVITADATFTYKYDIHDIPFNNENLKFNEYGDSAFFKDKFNNVYNFDFIENGMDYFLHSINVSSDVILNEDTIKSTLQHLGFNTDLLHHPSLGIVFYFNLRDQGILIDIHPNVNMEDTLKTFKNVKNSLMCRTFKEMLHLSYGDSNCVSFSIGEVDFIFFCYIEKIRQKLWVD</sequence>
<protein>
    <submittedName>
        <fullName evidence="1">Uncharacterized protein</fullName>
    </submittedName>
</protein>
<dbReference type="OrthoDB" id="6167492at2759"/>